<dbReference type="RefSeq" id="WP_106267525.1">
    <property type="nucleotide sequence ID" value="NZ_PVTX01000006.1"/>
</dbReference>
<keyword evidence="9" id="KW-1185">Reference proteome</keyword>
<evidence type="ECO:0000313" key="8">
    <source>
        <dbReference type="EMBL" id="PRZ06377.1"/>
    </source>
</evidence>
<dbReference type="Gene3D" id="3.20.20.80">
    <property type="entry name" value="Glycosidases"/>
    <property type="match status" value="1"/>
</dbReference>
<dbReference type="CDD" id="cd06568">
    <property type="entry name" value="GH20_SpHex_like"/>
    <property type="match status" value="1"/>
</dbReference>
<dbReference type="Gene3D" id="3.30.379.10">
    <property type="entry name" value="Chitobiase/beta-hexosaminidase domain 2-like"/>
    <property type="match status" value="1"/>
</dbReference>
<dbReference type="PRINTS" id="PR00738">
    <property type="entry name" value="GLHYDRLASE20"/>
</dbReference>
<accession>A0ABX5EDA1</accession>
<dbReference type="InterPro" id="IPR029018">
    <property type="entry name" value="Hex-like_dom2"/>
</dbReference>
<proteinExistence type="inferred from homology"/>
<evidence type="ECO:0000256" key="5">
    <source>
        <dbReference type="ARBA" id="ARBA00023295"/>
    </source>
</evidence>
<protein>
    <recommendedName>
        <fullName evidence="3">beta-N-acetylhexosaminidase</fullName>
        <ecNumber evidence="3">3.2.1.52</ecNumber>
    </recommendedName>
</protein>
<dbReference type="EMBL" id="PVTX01000006">
    <property type="protein sequence ID" value="PRZ06377.1"/>
    <property type="molecule type" value="Genomic_DNA"/>
</dbReference>
<keyword evidence="4" id="KW-0378">Hydrolase</keyword>
<dbReference type="InterPro" id="IPR017853">
    <property type="entry name" value="GH"/>
</dbReference>
<sequence length="481" mass="52108">MLPLIPWPTEVTQPAAPALELAAVRIDAPDAALAELVAEQFAAAGVPVAETDAVPFTLRLDAAAGPEGSDSPERYTLQVGGGAISATAAEPVGLLHAARSLRQLVVRAADGAPAGTHPTVPAVVVHDAPRFRWRGLSFDVVRHWFGPDDIRAVIDLVAAFKFRVLHLHLTDDQGWRIEIPSRPELEKASDNQVGGGSAGYLTVGDYRDLQAYAAARHVTIVPEFDMPGHVNAATHVYGGLTSDGVATDAYDGIEVGFSRLWFDNPATEPFVRDVVGDLARMTDGAWVHVGGDEVLTMERDEFARFVDLAQRIVREHGKTPIFWQEGARGPVEPGTLLQYWEPKGEDLDRFVAAAQAGARFIMSPGDHAYLDMKYTAEHPLGLQWAGFVELRDSYEWEPTEVIAGLPAEAVEGVSAAVWTETLTTRDELFSMLLPRLGAVAEVAWTAGDAKDFDGFTRRTAAQAPAWRSAGWAYHPTPQVAW</sequence>
<dbReference type="SUPFAM" id="SSF51445">
    <property type="entry name" value="(Trans)glycosidases"/>
    <property type="match status" value="1"/>
</dbReference>
<comment type="catalytic activity">
    <reaction evidence="1">
        <text>Hydrolysis of terminal non-reducing N-acetyl-D-hexosamine residues in N-acetyl-beta-D-hexosaminides.</text>
        <dbReference type="EC" id="3.2.1.52"/>
    </reaction>
</comment>
<dbReference type="Pfam" id="PF02838">
    <property type="entry name" value="Glyco_hydro_20b"/>
    <property type="match status" value="1"/>
</dbReference>
<dbReference type="Pfam" id="PF00728">
    <property type="entry name" value="Glyco_hydro_20"/>
    <property type="match status" value="1"/>
</dbReference>
<dbReference type="SUPFAM" id="SSF55545">
    <property type="entry name" value="beta-N-acetylhexosaminidase-like domain"/>
    <property type="match status" value="1"/>
</dbReference>
<gene>
    <name evidence="8" type="ORF">BCL65_10650</name>
</gene>
<name>A0ABX5EDA1_9MICO</name>
<dbReference type="InterPro" id="IPR025705">
    <property type="entry name" value="Beta_hexosaminidase_sua/sub"/>
</dbReference>
<comment type="caution">
    <text evidence="8">The sequence shown here is derived from an EMBL/GenBank/DDBJ whole genome shotgun (WGS) entry which is preliminary data.</text>
</comment>
<keyword evidence="5" id="KW-0326">Glycosidase</keyword>
<dbReference type="InterPro" id="IPR015882">
    <property type="entry name" value="HEX_bac_N"/>
</dbReference>
<dbReference type="InterPro" id="IPR015883">
    <property type="entry name" value="Glyco_hydro_20_cat"/>
</dbReference>
<evidence type="ECO:0000256" key="3">
    <source>
        <dbReference type="ARBA" id="ARBA00012663"/>
    </source>
</evidence>
<dbReference type="PANTHER" id="PTHR22600:SF57">
    <property type="entry name" value="BETA-N-ACETYLHEXOSAMINIDASE"/>
    <property type="match status" value="1"/>
</dbReference>
<dbReference type="EC" id="3.2.1.52" evidence="3"/>
<organism evidence="8 9">
    <name type="scientific">Isoptericola halotolerans</name>
    <dbReference type="NCBI Taxonomy" id="300560"/>
    <lineage>
        <taxon>Bacteria</taxon>
        <taxon>Bacillati</taxon>
        <taxon>Actinomycetota</taxon>
        <taxon>Actinomycetes</taxon>
        <taxon>Micrococcales</taxon>
        <taxon>Promicromonosporaceae</taxon>
        <taxon>Isoptericola</taxon>
    </lineage>
</organism>
<reference evidence="8 9" key="1">
    <citation type="submission" date="2018-03" db="EMBL/GenBank/DDBJ databases">
        <title>Comparative analysis of microorganisms from saline springs in Andes Mountain Range, Colombia.</title>
        <authorList>
            <person name="Rubin E."/>
        </authorList>
    </citation>
    <scope>NUCLEOTIDE SEQUENCE [LARGE SCALE GENOMIC DNA]</scope>
    <source>
        <strain evidence="8 9">CG 23</strain>
    </source>
</reference>
<feature type="domain" description="Beta-hexosaminidase bacterial type N-terminal" evidence="7">
    <location>
        <begin position="3"/>
        <end position="128"/>
    </location>
</feature>
<comment type="similarity">
    <text evidence="2">Belongs to the glycosyl hydrolase 20 family.</text>
</comment>
<evidence type="ECO:0000256" key="4">
    <source>
        <dbReference type="ARBA" id="ARBA00022801"/>
    </source>
</evidence>
<evidence type="ECO:0000256" key="1">
    <source>
        <dbReference type="ARBA" id="ARBA00001231"/>
    </source>
</evidence>
<evidence type="ECO:0000259" key="7">
    <source>
        <dbReference type="Pfam" id="PF02838"/>
    </source>
</evidence>
<evidence type="ECO:0000259" key="6">
    <source>
        <dbReference type="Pfam" id="PF00728"/>
    </source>
</evidence>
<feature type="domain" description="Glycoside hydrolase family 20 catalytic" evidence="6">
    <location>
        <begin position="131"/>
        <end position="446"/>
    </location>
</feature>
<evidence type="ECO:0000256" key="2">
    <source>
        <dbReference type="ARBA" id="ARBA00006285"/>
    </source>
</evidence>
<dbReference type="PANTHER" id="PTHR22600">
    <property type="entry name" value="BETA-HEXOSAMINIDASE"/>
    <property type="match status" value="1"/>
</dbReference>
<dbReference type="Proteomes" id="UP000239895">
    <property type="component" value="Unassembled WGS sequence"/>
</dbReference>
<evidence type="ECO:0000313" key="9">
    <source>
        <dbReference type="Proteomes" id="UP000239895"/>
    </source>
</evidence>